<dbReference type="InterPro" id="IPR005720">
    <property type="entry name" value="Dihydroorotate_DH_cat"/>
</dbReference>
<keyword evidence="7" id="KW-0472">Membrane</keyword>
<dbReference type="Pfam" id="PF01180">
    <property type="entry name" value="DHO_dh"/>
    <property type="match status" value="1"/>
</dbReference>
<comment type="caution">
    <text evidence="10">The sequence shown here is derived from an EMBL/GenBank/DDBJ whole genome shotgun (WGS) entry which is preliminary data.</text>
</comment>
<feature type="domain" description="Dihydroorotate dehydrogenase catalytic" evidence="9">
    <location>
        <begin position="50"/>
        <end position="341"/>
    </location>
</feature>
<dbReference type="PANTHER" id="PTHR48109">
    <property type="entry name" value="DIHYDROOROTATE DEHYDROGENASE (QUINONE), MITOCHONDRIAL-RELATED"/>
    <property type="match status" value="1"/>
</dbReference>
<dbReference type="InterPro" id="IPR005719">
    <property type="entry name" value="Dihydroorotate_DH_2"/>
</dbReference>
<dbReference type="Proteomes" id="UP000177088">
    <property type="component" value="Unassembled WGS sequence"/>
</dbReference>
<protein>
    <recommendedName>
        <fullName evidence="8">Dihydroorotate dehydrogenase (quinone)</fullName>
        <ecNumber evidence="8">1.3.5.2</ecNumber>
    </recommendedName>
</protein>
<comment type="cofactor">
    <cofactor evidence="1">
        <name>FMN</name>
        <dbReference type="ChEBI" id="CHEBI:58210"/>
    </cofactor>
</comment>
<dbReference type="PANTHER" id="PTHR48109:SF4">
    <property type="entry name" value="DIHYDROOROTATE DEHYDROGENASE (QUINONE), MITOCHONDRIAL"/>
    <property type="match status" value="1"/>
</dbReference>
<dbReference type="GO" id="GO:0005737">
    <property type="term" value="C:cytoplasm"/>
    <property type="evidence" value="ECO:0007669"/>
    <property type="project" value="InterPro"/>
</dbReference>
<accession>A0A1F7U527</accession>
<keyword evidence="3" id="KW-0285">Flavoprotein</keyword>
<gene>
    <name evidence="10" type="ORF">A3C96_02955</name>
</gene>
<evidence type="ECO:0000256" key="3">
    <source>
        <dbReference type="ARBA" id="ARBA00022630"/>
    </source>
</evidence>
<evidence type="ECO:0000256" key="2">
    <source>
        <dbReference type="ARBA" id="ARBA00004725"/>
    </source>
</evidence>
<evidence type="ECO:0000256" key="4">
    <source>
        <dbReference type="ARBA" id="ARBA00022643"/>
    </source>
</evidence>
<sequence length="357" mass="38383">MYRNMMKPVLFRFDPEDVHDRFTAVGETLGRCALTRAVLRGLLAYAHPRLEQEILGIKFPNPIGLAAGFDKDAYLTDIIPAVGFGFGEVGSVTGRACAGNARPRLWRLPKSQSLAVYYGLKNEGCEKIAARLAGKKFAVPIGTSVAMTNCKENGELAAGVEDFAAAFAAFANIGSYTTVNISCPNAFGGQPFVAPDRLEALLSRLDLIPTGKPVFLKLSPDLSEKELDGVLEAVARHRVHGFICTNLTKKRENDRIIDANVPDKGGLSGRVVAGLAEAMIGRVYRRTGGRYVIIGCGGVFSAEDAFRQIRLGASLVQMITGMIFEGPQVVGQINNGLVRLLDRHGFKTIRDAVGTGA</sequence>
<name>A0A1F7U527_9BACT</name>
<evidence type="ECO:0000313" key="10">
    <source>
        <dbReference type="EMBL" id="OGL72948.1"/>
    </source>
</evidence>
<evidence type="ECO:0000256" key="8">
    <source>
        <dbReference type="NCBIfam" id="TIGR01036"/>
    </source>
</evidence>
<evidence type="ECO:0000256" key="7">
    <source>
        <dbReference type="ARBA" id="ARBA00023136"/>
    </source>
</evidence>
<dbReference type="EC" id="1.3.5.2" evidence="8"/>
<dbReference type="EMBL" id="MGEA01000074">
    <property type="protein sequence ID" value="OGL72948.1"/>
    <property type="molecule type" value="Genomic_DNA"/>
</dbReference>
<dbReference type="GO" id="GO:0005886">
    <property type="term" value="C:plasma membrane"/>
    <property type="evidence" value="ECO:0007669"/>
    <property type="project" value="TreeGrafter"/>
</dbReference>
<dbReference type="SUPFAM" id="SSF51395">
    <property type="entry name" value="FMN-linked oxidoreductases"/>
    <property type="match status" value="1"/>
</dbReference>
<dbReference type="InterPro" id="IPR013785">
    <property type="entry name" value="Aldolase_TIM"/>
</dbReference>
<dbReference type="Gene3D" id="3.20.20.70">
    <property type="entry name" value="Aldolase class I"/>
    <property type="match status" value="1"/>
</dbReference>
<comment type="pathway">
    <text evidence="2">Pyrimidine metabolism; UMP biosynthesis via de novo pathway.</text>
</comment>
<reference evidence="10 11" key="1">
    <citation type="journal article" date="2016" name="Nat. Commun.">
        <title>Thousands of microbial genomes shed light on interconnected biogeochemical processes in an aquifer system.</title>
        <authorList>
            <person name="Anantharaman K."/>
            <person name="Brown C.T."/>
            <person name="Hug L.A."/>
            <person name="Sharon I."/>
            <person name="Castelle C.J."/>
            <person name="Probst A.J."/>
            <person name="Thomas B.C."/>
            <person name="Singh A."/>
            <person name="Wilkins M.J."/>
            <person name="Karaoz U."/>
            <person name="Brodie E.L."/>
            <person name="Williams K.H."/>
            <person name="Hubbard S.S."/>
            <person name="Banfield J.F."/>
        </authorList>
    </citation>
    <scope>NUCLEOTIDE SEQUENCE [LARGE SCALE GENOMIC DNA]</scope>
</reference>
<organism evidence="10 11">
    <name type="scientific">Candidatus Uhrbacteria bacterium RIFCSPHIGHO2_02_FULL_60_10</name>
    <dbReference type="NCBI Taxonomy" id="1802392"/>
    <lineage>
        <taxon>Bacteria</taxon>
        <taxon>Candidatus Uhriibacteriota</taxon>
    </lineage>
</organism>
<dbReference type="GO" id="GO:0009220">
    <property type="term" value="P:pyrimidine ribonucleotide biosynthetic process"/>
    <property type="evidence" value="ECO:0007669"/>
    <property type="project" value="UniProtKB-UniRule"/>
</dbReference>
<evidence type="ECO:0000256" key="5">
    <source>
        <dbReference type="ARBA" id="ARBA00022975"/>
    </source>
</evidence>
<evidence type="ECO:0000256" key="1">
    <source>
        <dbReference type="ARBA" id="ARBA00001917"/>
    </source>
</evidence>
<dbReference type="InterPro" id="IPR050074">
    <property type="entry name" value="DHO_dehydrogenase"/>
</dbReference>
<dbReference type="CDD" id="cd04738">
    <property type="entry name" value="DHOD_2_like"/>
    <property type="match status" value="1"/>
</dbReference>
<dbReference type="NCBIfam" id="TIGR01036">
    <property type="entry name" value="pyrD_sub2"/>
    <property type="match status" value="1"/>
</dbReference>
<dbReference type="GO" id="GO:0106430">
    <property type="term" value="F:dihydroorotate dehydrogenase (quinone) activity"/>
    <property type="evidence" value="ECO:0007669"/>
    <property type="project" value="UniProtKB-EC"/>
</dbReference>
<dbReference type="AlphaFoldDB" id="A0A1F7U527"/>
<keyword evidence="5" id="KW-0665">Pyrimidine biosynthesis</keyword>
<dbReference type="GO" id="GO:0006207">
    <property type="term" value="P:'de novo' pyrimidine nucleobase biosynthetic process"/>
    <property type="evidence" value="ECO:0007669"/>
    <property type="project" value="UniProtKB-UniRule"/>
</dbReference>
<evidence type="ECO:0000259" key="9">
    <source>
        <dbReference type="Pfam" id="PF01180"/>
    </source>
</evidence>
<keyword evidence="4" id="KW-0288">FMN</keyword>
<dbReference type="NCBIfam" id="NF003652">
    <property type="entry name" value="PRK05286.2-5"/>
    <property type="match status" value="1"/>
</dbReference>
<evidence type="ECO:0000313" key="11">
    <source>
        <dbReference type="Proteomes" id="UP000177088"/>
    </source>
</evidence>
<proteinExistence type="predicted"/>
<evidence type="ECO:0000256" key="6">
    <source>
        <dbReference type="ARBA" id="ARBA00023002"/>
    </source>
</evidence>
<keyword evidence="6" id="KW-0560">Oxidoreductase</keyword>